<evidence type="ECO:0000313" key="1">
    <source>
        <dbReference type="EMBL" id="KAJ7607938.1"/>
    </source>
</evidence>
<dbReference type="EMBL" id="JARKIF010000047">
    <property type="protein sequence ID" value="KAJ7607938.1"/>
    <property type="molecule type" value="Genomic_DNA"/>
</dbReference>
<accession>A0AAD7B1N7</accession>
<gene>
    <name evidence="1" type="ORF">FB45DRAFT_1067676</name>
</gene>
<keyword evidence="2" id="KW-1185">Reference proteome</keyword>
<protein>
    <recommendedName>
        <fullName evidence="3">F-box domain-containing protein</fullName>
    </recommendedName>
</protein>
<reference evidence="1" key="1">
    <citation type="submission" date="2023-03" db="EMBL/GenBank/DDBJ databases">
        <title>Massive genome expansion in bonnet fungi (Mycena s.s.) driven by repeated elements and novel gene families across ecological guilds.</title>
        <authorList>
            <consortium name="Lawrence Berkeley National Laboratory"/>
            <person name="Harder C.B."/>
            <person name="Miyauchi S."/>
            <person name="Viragh M."/>
            <person name="Kuo A."/>
            <person name="Thoen E."/>
            <person name="Andreopoulos B."/>
            <person name="Lu D."/>
            <person name="Skrede I."/>
            <person name="Drula E."/>
            <person name="Henrissat B."/>
            <person name="Morin E."/>
            <person name="Kohler A."/>
            <person name="Barry K."/>
            <person name="LaButti K."/>
            <person name="Morin E."/>
            <person name="Salamov A."/>
            <person name="Lipzen A."/>
            <person name="Mereny Z."/>
            <person name="Hegedus B."/>
            <person name="Baldrian P."/>
            <person name="Stursova M."/>
            <person name="Weitz H."/>
            <person name="Taylor A."/>
            <person name="Grigoriev I.V."/>
            <person name="Nagy L.G."/>
            <person name="Martin F."/>
            <person name="Kauserud H."/>
        </authorList>
    </citation>
    <scope>NUCLEOTIDE SEQUENCE</scope>
    <source>
        <strain evidence="1">9284</strain>
    </source>
</reference>
<name>A0AAD7B1N7_9AGAR</name>
<evidence type="ECO:0000313" key="2">
    <source>
        <dbReference type="Proteomes" id="UP001221142"/>
    </source>
</evidence>
<dbReference type="AlphaFoldDB" id="A0AAD7B1N7"/>
<dbReference type="Proteomes" id="UP001221142">
    <property type="component" value="Unassembled WGS sequence"/>
</dbReference>
<comment type="caution">
    <text evidence="1">The sequence shown here is derived from an EMBL/GenBank/DDBJ whole genome shotgun (WGS) entry which is preliminary data.</text>
</comment>
<sequence>MSPVLELRQRIELLSTIILRQRDLLRGLEDQLSTAQSELNSTLDPMARLPFEISSDILLRSSCTTWEMLSMPTRVSRAWRNIALGTPAFWTTISDEGVAPAKFPELLQIWLRRGSSSLIFLSLRHLRAETFDATFATLSEHRHRVETLDLHVGPMEQFQLKHYPLVALKSLTLSAVDGIPFSLNWVHQLFSTSPHLVEFNLLHPKFLASSWMPTPLTLPA</sequence>
<proteinExistence type="predicted"/>
<evidence type="ECO:0008006" key="3">
    <source>
        <dbReference type="Google" id="ProtNLM"/>
    </source>
</evidence>
<organism evidence="1 2">
    <name type="scientific">Roridomyces roridus</name>
    <dbReference type="NCBI Taxonomy" id="1738132"/>
    <lineage>
        <taxon>Eukaryota</taxon>
        <taxon>Fungi</taxon>
        <taxon>Dikarya</taxon>
        <taxon>Basidiomycota</taxon>
        <taxon>Agaricomycotina</taxon>
        <taxon>Agaricomycetes</taxon>
        <taxon>Agaricomycetidae</taxon>
        <taxon>Agaricales</taxon>
        <taxon>Marasmiineae</taxon>
        <taxon>Mycenaceae</taxon>
        <taxon>Roridomyces</taxon>
    </lineage>
</organism>